<feature type="region of interest" description="Disordered" evidence="1">
    <location>
        <begin position="55"/>
        <end position="83"/>
    </location>
</feature>
<evidence type="ECO:0000256" key="1">
    <source>
        <dbReference type="SAM" id="MobiDB-lite"/>
    </source>
</evidence>
<dbReference type="Gene3D" id="1.20.5.1230">
    <property type="entry name" value="Apolipoprotein A-I"/>
    <property type="match status" value="1"/>
</dbReference>
<dbReference type="Proteomes" id="UP000291116">
    <property type="component" value="Unassembled WGS sequence"/>
</dbReference>
<proteinExistence type="predicted"/>
<reference evidence="2 3" key="1">
    <citation type="submission" date="2019-01" db="EMBL/GenBank/DDBJ databases">
        <authorList>
            <person name="Ferrante I. M."/>
        </authorList>
    </citation>
    <scope>NUCLEOTIDE SEQUENCE [LARGE SCALE GENOMIC DNA]</scope>
    <source>
        <strain evidence="2 3">B856</strain>
    </source>
</reference>
<accession>A0A448Z3N2</accession>
<protein>
    <submittedName>
        <fullName evidence="2">Uncharacterized protein</fullName>
    </submittedName>
</protein>
<name>A0A448Z3N2_9STRA</name>
<sequence length="608" mass="66572">MVSFKPIHAAVAIAMAAIDHTTSTNVAAFVSPEFIRAKTGEGKIAMDGSGPPEYSPHSLLFQTRPQKTRSRQQSKRKSPRMSEASFRLDYIQGVRQSYNKAPVSDPLEEKSEEVKDEVFVYGSDSTCYRGLTKPSKAGLTLAIILAFGMVIASPDIHLSVPSLPLFLEGAQHLVGDNLASALGAIVERTAFHWDMSGLPRSFHELSDQLVPFVAQQRDQWQDTLAALPSRFDGLSVQVASQTDVLKDELVAKLGSVETSLGEAFISGKAAVAHHTGDWQAASHAKIDQWQNDLAQASGRLQGELAQGYANIRYAGQAKIDQMQQGFHQDYSQLQVKGGEAIARAKDVVLMKASEFQETIQQSTDQIKDGAVEMNEQARVLANDYSAEMKDLSQQSYGAFREVGEAKMMHAREGLLSEMAKVRETMEIVVAQKFTDFQQLSKSTMDGLGKDAIQLTESVRTMFANVGADLEATRREIGSTTAPMIQGTGEFLRDKTAAFRDTSWIEWDDVQHRMGLQGDAAADAIGDNLQKWQENTANGLSALHDSVAKQVAPMDTIGDNINKFKESTTNQISSFESSVANQAASIVRRDNSLTTESAFLKAMLEEMVF</sequence>
<keyword evidence="3" id="KW-1185">Reference proteome</keyword>
<gene>
    <name evidence="2" type="ORF">PSNMU_V1.4_AUG-EV-PASAV3_0033310</name>
</gene>
<dbReference type="AlphaFoldDB" id="A0A448Z3N2"/>
<dbReference type="SUPFAM" id="SSF58113">
    <property type="entry name" value="Apolipoprotein A-I"/>
    <property type="match status" value="1"/>
</dbReference>
<evidence type="ECO:0000313" key="2">
    <source>
        <dbReference type="EMBL" id="VEU36569.1"/>
    </source>
</evidence>
<dbReference type="OrthoDB" id="56661at2759"/>
<organism evidence="2 3">
    <name type="scientific">Pseudo-nitzschia multistriata</name>
    <dbReference type="NCBI Taxonomy" id="183589"/>
    <lineage>
        <taxon>Eukaryota</taxon>
        <taxon>Sar</taxon>
        <taxon>Stramenopiles</taxon>
        <taxon>Ochrophyta</taxon>
        <taxon>Bacillariophyta</taxon>
        <taxon>Bacillariophyceae</taxon>
        <taxon>Bacillariophycidae</taxon>
        <taxon>Bacillariales</taxon>
        <taxon>Bacillariaceae</taxon>
        <taxon>Pseudo-nitzschia</taxon>
    </lineage>
</organism>
<feature type="compositionally biased region" description="Basic residues" evidence="1">
    <location>
        <begin position="66"/>
        <end position="79"/>
    </location>
</feature>
<evidence type="ECO:0000313" key="3">
    <source>
        <dbReference type="Proteomes" id="UP000291116"/>
    </source>
</evidence>
<dbReference type="EMBL" id="CAACVS010000094">
    <property type="protein sequence ID" value="VEU36569.1"/>
    <property type="molecule type" value="Genomic_DNA"/>
</dbReference>